<dbReference type="AlphaFoldDB" id="A0A4Y2D9Z5"/>
<evidence type="ECO:0000313" key="1">
    <source>
        <dbReference type="EMBL" id="GBM12937.1"/>
    </source>
</evidence>
<proteinExistence type="predicted"/>
<protein>
    <submittedName>
        <fullName evidence="1">Uncharacterized protein</fullName>
    </submittedName>
</protein>
<name>A0A4Y2D9Z5_ARAVE</name>
<accession>A0A4Y2D9Z5</accession>
<comment type="caution">
    <text evidence="1">The sequence shown here is derived from an EMBL/GenBank/DDBJ whole genome shotgun (WGS) entry which is preliminary data.</text>
</comment>
<gene>
    <name evidence="1" type="ORF">AVEN_163995_1</name>
</gene>
<keyword evidence="2" id="KW-1185">Reference proteome</keyword>
<sequence>MSERWSVRLYSMSPYSGSALGGPGYGDSELYRQYWLGECGSLKYDMSAQTSPMSSHHIRYVPRCLQAATKRMTIQQIKLDCYYTEKCSLADKLLFYFPLRKAEL</sequence>
<evidence type="ECO:0000313" key="2">
    <source>
        <dbReference type="Proteomes" id="UP000499080"/>
    </source>
</evidence>
<dbReference type="EMBL" id="BGPR01000321">
    <property type="protein sequence ID" value="GBM12937.1"/>
    <property type="molecule type" value="Genomic_DNA"/>
</dbReference>
<reference evidence="1 2" key="1">
    <citation type="journal article" date="2019" name="Sci. Rep.">
        <title>Orb-weaving spider Araneus ventricosus genome elucidates the spidroin gene catalogue.</title>
        <authorList>
            <person name="Kono N."/>
            <person name="Nakamura H."/>
            <person name="Ohtoshi R."/>
            <person name="Moran D.A.P."/>
            <person name="Shinohara A."/>
            <person name="Yoshida Y."/>
            <person name="Fujiwara M."/>
            <person name="Mori M."/>
            <person name="Tomita M."/>
            <person name="Arakawa K."/>
        </authorList>
    </citation>
    <scope>NUCLEOTIDE SEQUENCE [LARGE SCALE GENOMIC DNA]</scope>
</reference>
<organism evidence="1 2">
    <name type="scientific">Araneus ventricosus</name>
    <name type="common">Orbweaver spider</name>
    <name type="synonym">Epeira ventricosa</name>
    <dbReference type="NCBI Taxonomy" id="182803"/>
    <lineage>
        <taxon>Eukaryota</taxon>
        <taxon>Metazoa</taxon>
        <taxon>Ecdysozoa</taxon>
        <taxon>Arthropoda</taxon>
        <taxon>Chelicerata</taxon>
        <taxon>Arachnida</taxon>
        <taxon>Araneae</taxon>
        <taxon>Araneomorphae</taxon>
        <taxon>Entelegynae</taxon>
        <taxon>Araneoidea</taxon>
        <taxon>Araneidae</taxon>
        <taxon>Araneus</taxon>
    </lineage>
</organism>
<dbReference type="Proteomes" id="UP000499080">
    <property type="component" value="Unassembled WGS sequence"/>
</dbReference>